<sequence>MNAFSVKLGEHVEAYVALRRALGFSLAKQAAILRALVGYVDAVQHDGPLCRRTVLGFIYSWEGTANGRAARYGVVRRFTDYLAIFEPGTDALDPKAFPRNRAIPPPRILTDCELARLMAACRSVSPDYPERARFLTPLVGLLASTGMRSGEALRLDRSDVDLTDGILHIRRTKFRKDRLVPVHSSTLAVLGDYARHRDATFSALNTSAFFISSRGTRLSQSGLREAFRAARRLAGLDKGKPLRPHDLRHRFAITRLAIWHRERVDVRAMLPVLATYLGHGRYSDTAYYVTAGADLLAIAAERALAWGETS</sequence>
<evidence type="ECO:0000313" key="6">
    <source>
        <dbReference type="EMBL" id="KKW90594.1"/>
    </source>
</evidence>
<keyword evidence="4" id="KW-0233">DNA recombination</keyword>
<evidence type="ECO:0000256" key="1">
    <source>
        <dbReference type="ARBA" id="ARBA00008857"/>
    </source>
</evidence>
<keyword evidence="3" id="KW-0238">DNA-binding</keyword>
<dbReference type="InterPro" id="IPR002104">
    <property type="entry name" value="Integrase_catalytic"/>
</dbReference>
<protein>
    <submittedName>
        <fullName evidence="6">Integrase</fullName>
    </submittedName>
</protein>
<feature type="domain" description="Tyr recombinase" evidence="5">
    <location>
        <begin position="104"/>
        <end position="301"/>
    </location>
</feature>
<organism evidence="6 7">
    <name type="scientific">Sphingobium chungbukense</name>
    <dbReference type="NCBI Taxonomy" id="56193"/>
    <lineage>
        <taxon>Bacteria</taxon>
        <taxon>Pseudomonadati</taxon>
        <taxon>Pseudomonadota</taxon>
        <taxon>Alphaproteobacteria</taxon>
        <taxon>Sphingomonadales</taxon>
        <taxon>Sphingomonadaceae</taxon>
        <taxon>Sphingobium</taxon>
    </lineage>
</organism>
<evidence type="ECO:0000256" key="2">
    <source>
        <dbReference type="ARBA" id="ARBA00022908"/>
    </source>
</evidence>
<evidence type="ECO:0000256" key="3">
    <source>
        <dbReference type="ARBA" id="ARBA00023125"/>
    </source>
</evidence>
<comment type="caution">
    <text evidence="6">The sequence shown here is derived from an EMBL/GenBank/DDBJ whole genome shotgun (WGS) entry which is preliminary data.</text>
</comment>
<comment type="similarity">
    <text evidence="1">Belongs to the 'phage' integrase family.</text>
</comment>
<evidence type="ECO:0000259" key="5">
    <source>
        <dbReference type="PROSITE" id="PS51898"/>
    </source>
</evidence>
<reference evidence="6 7" key="1">
    <citation type="submission" date="2015-04" db="EMBL/GenBank/DDBJ databases">
        <title>Genome sequence of aromatic hydrocarbons-degrading Sphingobium chungbukense DJ77.</title>
        <authorList>
            <person name="Kim Y.-C."/>
            <person name="Chae J.-C."/>
        </authorList>
    </citation>
    <scope>NUCLEOTIDE SEQUENCE [LARGE SCALE GENOMIC DNA]</scope>
    <source>
        <strain evidence="6 7">DJ77</strain>
    </source>
</reference>
<dbReference type="GO" id="GO:0003677">
    <property type="term" value="F:DNA binding"/>
    <property type="evidence" value="ECO:0007669"/>
    <property type="project" value="UniProtKB-KW"/>
</dbReference>
<dbReference type="PANTHER" id="PTHR30349">
    <property type="entry name" value="PHAGE INTEGRASE-RELATED"/>
    <property type="match status" value="1"/>
</dbReference>
<dbReference type="PANTHER" id="PTHR30349:SF41">
    <property type="entry name" value="INTEGRASE_RECOMBINASE PROTEIN MJ0367-RELATED"/>
    <property type="match status" value="1"/>
</dbReference>
<evidence type="ECO:0000313" key="7">
    <source>
        <dbReference type="Proteomes" id="UP000033874"/>
    </source>
</evidence>
<keyword evidence="7" id="KW-1185">Reference proteome</keyword>
<dbReference type="PATRIC" id="fig|56193.3.peg.3896"/>
<dbReference type="EMBL" id="LBIC01000009">
    <property type="protein sequence ID" value="KKW90594.1"/>
    <property type="molecule type" value="Genomic_DNA"/>
</dbReference>
<dbReference type="GO" id="GO:0015074">
    <property type="term" value="P:DNA integration"/>
    <property type="evidence" value="ECO:0007669"/>
    <property type="project" value="UniProtKB-KW"/>
</dbReference>
<dbReference type="Proteomes" id="UP000033874">
    <property type="component" value="Unassembled WGS sequence"/>
</dbReference>
<evidence type="ECO:0000256" key="4">
    <source>
        <dbReference type="ARBA" id="ARBA00023172"/>
    </source>
</evidence>
<gene>
    <name evidence="6" type="ORF">YP76_18575</name>
</gene>
<dbReference type="Pfam" id="PF00589">
    <property type="entry name" value="Phage_integrase"/>
    <property type="match status" value="1"/>
</dbReference>
<dbReference type="InterPro" id="IPR011010">
    <property type="entry name" value="DNA_brk_join_enz"/>
</dbReference>
<dbReference type="STRING" id="56193.YP76_18575"/>
<dbReference type="SUPFAM" id="SSF56349">
    <property type="entry name" value="DNA breaking-rejoining enzymes"/>
    <property type="match status" value="1"/>
</dbReference>
<accession>A0A0M3APX4</accession>
<dbReference type="RefSeq" id="WP_046765095.1">
    <property type="nucleotide sequence ID" value="NZ_LBIC01000009.1"/>
</dbReference>
<keyword evidence="2" id="KW-0229">DNA integration</keyword>
<dbReference type="InterPro" id="IPR013762">
    <property type="entry name" value="Integrase-like_cat_sf"/>
</dbReference>
<name>A0A0M3APX4_9SPHN</name>
<dbReference type="InterPro" id="IPR050090">
    <property type="entry name" value="Tyrosine_recombinase_XerCD"/>
</dbReference>
<proteinExistence type="inferred from homology"/>
<dbReference type="PROSITE" id="PS51898">
    <property type="entry name" value="TYR_RECOMBINASE"/>
    <property type="match status" value="1"/>
</dbReference>
<dbReference type="GO" id="GO:0006310">
    <property type="term" value="P:DNA recombination"/>
    <property type="evidence" value="ECO:0007669"/>
    <property type="project" value="UniProtKB-KW"/>
</dbReference>
<dbReference type="Gene3D" id="1.10.443.10">
    <property type="entry name" value="Intergrase catalytic core"/>
    <property type="match status" value="1"/>
</dbReference>
<dbReference type="AlphaFoldDB" id="A0A0M3APX4"/>